<dbReference type="Pfam" id="PF02518">
    <property type="entry name" value="HATPase_c"/>
    <property type="match status" value="1"/>
</dbReference>
<feature type="domain" description="Histidine kinase/HSP90-like ATPase" evidence="4">
    <location>
        <begin position="9"/>
        <end position="51"/>
    </location>
</feature>
<evidence type="ECO:0000259" key="3">
    <source>
        <dbReference type="Pfam" id="PF02518"/>
    </source>
</evidence>
<dbReference type="Pfam" id="PF13581">
    <property type="entry name" value="HATPase_c_2"/>
    <property type="match status" value="1"/>
</dbReference>
<evidence type="ECO:0000313" key="5">
    <source>
        <dbReference type="EMBL" id="PIE31844.1"/>
    </source>
</evidence>
<organism evidence="5 6">
    <name type="scientific">candidate division KSB3 bacterium</name>
    <dbReference type="NCBI Taxonomy" id="2044937"/>
    <lineage>
        <taxon>Bacteria</taxon>
        <taxon>candidate division KSB3</taxon>
    </lineage>
</organism>
<evidence type="ECO:0000259" key="4">
    <source>
        <dbReference type="Pfam" id="PF13581"/>
    </source>
</evidence>
<dbReference type="PRINTS" id="PR00344">
    <property type="entry name" value="BCTRLSENSOR"/>
</dbReference>
<name>A0A2G6K867_9BACT</name>
<dbReference type="GO" id="GO:0004673">
    <property type="term" value="F:protein histidine kinase activity"/>
    <property type="evidence" value="ECO:0007669"/>
    <property type="project" value="UniProtKB-EC"/>
</dbReference>
<dbReference type="EC" id="2.7.13.3" evidence="2"/>
<dbReference type="CDD" id="cd16936">
    <property type="entry name" value="HATPase_RsbW-like"/>
    <property type="match status" value="1"/>
</dbReference>
<comment type="catalytic activity">
    <reaction evidence="1">
        <text>ATP + protein L-histidine = ADP + protein N-phospho-L-histidine.</text>
        <dbReference type="EC" id="2.7.13.3"/>
    </reaction>
</comment>
<evidence type="ECO:0000256" key="1">
    <source>
        <dbReference type="ARBA" id="ARBA00000085"/>
    </source>
</evidence>
<dbReference type="InterPro" id="IPR036890">
    <property type="entry name" value="HATPase_C_sf"/>
</dbReference>
<dbReference type="InterPro" id="IPR003594">
    <property type="entry name" value="HATPase_dom"/>
</dbReference>
<dbReference type="EMBL" id="PDSK01000127">
    <property type="protein sequence ID" value="PIE31844.1"/>
    <property type="molecule type" value="Genomic_DNA"/>
</dbReference>
<evidence type="ECO:0000256" key="2">
    <source>
        <dbReference type="ARBA" id="ARBA00012438"/>
    </source>
</evidence>
<evidence type="ECO:0000313" key="6">
    <source>
        <dbReference type="Proteomes" id="UP000230821"/>
    </source>
</evidence>
<protein>
    <recommendedName>
        <fullName evidence="2">histidine kinase</fullName>
        <ecNumber evidence="2">2.7.13.3</ecNumber>
    </recommendedName>
</protein>
<gene>
    <name evidence="5" type="ORF">CSA56_17215</name>
</gene>
<dbReference type="Proteomes" id="UP000230821">
    <property type="component" value="Unassembled WGS sequence"/>
</dbReference>
<reference evidence="5 6" key="1">
    <citation type="submission" date="2017-10" db="EMBL/GenBank/DDBJ databases">
        <title>Novel microbial diversity and functional potential in the marine mammal oral microbiome.</title>
        <authorList>
            <person name="Dudek N.K."/>
            <person name="Sun C.L."/>
            <person name="Burstein D."/>
            <person name="Kantor R.S."/>
            <person name="Aliaga Goltsman D.S."/>
            <person name="Bik E.M."/>
            <person name="Thomas B.C."/>
            <person name="Banfield J.F."/>
            <person name="Relman D.A."/>
        </authorList>
    </citation>
    <scope>NUCLEOTIDE SEQUENCE [LARGE SCALE GENOMIC DNA]</scope>
    <source>
        <strain evidence="5">DOLJORAL78_47_16</strain>
    </source>
</reference>
<dbReference type="InterPro" id="IPR004358">
    <property type="entry name" value="Sig_transdc_His_kin-like_C"/>
</dbReference>
<dbReference type="SUPFAM" id="SSF55874">
    <property type="entry name" value="ATPase domain of HSP90 chaperone/DNA topoisomerase II/histidine kinase"/>
    <property type="match status" value="1"/>
</dbReference>
<comment type="caution">
    <text evidence="5">The sequence shown here is derived from an EMBL/GenBank/DDBJ whole genome shotgun (WGS) entry which is preliminary data.</text>
</comment>
<dbReference type="AlphaFoldDB" id="A0A2G6K867"/>
<sequence length="154" mass="17700">MTILKTIPSPNLEKPLEERKIGGLGIYLTRALMDELRYRREKGKNVLWIKKIFSPKTIDSGQQKCTQTSPPQFMQNSFEMIPSGGDIFLKAISIHEQDDHFVRILFQDTGPDLDDENPENIFLPFYSTQEEPDSNFGLGLSVSYDIIKLNKNNY</sequence>
<proteinExistence type="predicted"/>
<feature type="domain" description="Histidine kinase/HSP90-like ATPase" evidence="3">
    <location>
        <begin position="74"/>
        <end position="148"/>
    </location>
</feature>
<accession>A0A2G6K867</accession>
<dbReference type="Gene3D" id="3.30.565.10">
    <property type="entry name" value="Histidine kinase-like ATPase, C-terminal domain"/>
    <property type="match status" value="1"/>
</dbReference>